<dbReference type="AlphaFoldDB" id="A0A2T6IK70"/>
<reference evidence="1 2" key="1">
    <citation type="journal article" date="2016" name="Nat. Commun.">
        <title>Local admixture of amplified and diversified secreted pathogenesis determinants shapes mosaic Toxoplasma gondii genomes.</title>
        <authorList>
            <person name="Lorenzi H."/>
            <person name="Khan A."/>
            <person name="Behnke M.S."/>
            <person name="Namasivayam S."/>
            <person name="Swapna L.S."/>
            <person name="Hadjithomas M."/>
            <person name="Karamycheva S."/>
            <person name="Pinney D."/>
            <person name="Brunk B.P."/>
            <person name="Ajioka J.W."/>
            <person name="Ajzenberg D."/>
            <person name="Boothroyd J.C."/>
            <person name="Boyle J.P."/>
            <person name="Darde M.L."/>
            <person name="Diaz-Miranda M.A."/>
            <person name="Dubey J.P."/>
            <person name="Fritz H.M."/>
            <person name="Gennari S.M."/>
            <person name="Gregory B.D."/>
            <person name="Kim K."/>
            <person name="Saeij J.P."/>
            <person name="Su C."/>
            <person name="White M.W."/>
            <person name="Zhu X.Q."/>
            <person name="Howe D.K."/>
            <person name="Rosenthal B.M."/>
            <person name="Grigg M.E."/>
            <person name="Parkinson J."/>
            <person name="Liu L."/>
            <person name="Kissinger J.C."/>
            <person name="Roos D.S."/>
            <person name="Sibley L.D."/>
        </authorList>
    </citation>
    <scope>NUCLEOTIDE SEQUENCE [LARGE SCALE GENOMIC DNA]</scope>
    <source>
        <strain evidence="1 2">TgCATBr9</strain>
    </source>
</reference>
<sequence length="73" mass="8279">MKAAAQKLLRLSVHNWRTRELTAKPLFYSNYAQYRHFIRNSLLRAAGHDVPHFSWVALKQAAAVIVAASVEGM</sequence>
<protein>
    <submittedName>
        <fullName evidence="1">ATG carboxy-terminal domain protein</fullName>
    </submittedName>
</protein>
<gene>
    <name evidence="1" type="ORF">TGBR9_383960</name>
</gene>
<organism evidence="1 2">
    <name type="scientific">Toxoplasma gondii TgCATBr9</name>
    <dbReference type="NCBI Taxonomy" id="943120"/>
    <lineage>
        <taxon>Eukaryota</taxon>
        <taxon>Sar</taxon>
        <taxon>Alveolata</taxon>
        <taxon>Apicomplexa</taxon>
        <taxon>Conoidasida</taxon>
        <taxon>Coccidia</taxon>
        <taxon>Eucoccidiorida</taxon>
        <taxon>Eimeriorina</taxon>
        <taxon>Sarcocystidae</taxon>
        <taxon>Toxoplasma</taxon>
    </lineage>
</organism>
<dbReference type="EMBL" id="AFHV02002672">
    <property type="protein sequence ID" value="PUA85738.1"/>
    <property type="molecule type" value="Genomic_DNA"/>
</dbReference>
<dbReference type="Proteomes" id="UP000244488">
    <property type="component" value="Unassembled WGS sequence"/>
</dbReference>
<accession>A0A2T6IK70</accession>
<comment type="caution">
    <text evidence="1">The sequence shown here is derived from an EMBL/GenBank/DDBJ whole genome shotgun (WGS) entry which is preliminary data.</text>
</comment>
<evidence type="ECO:0000313" key="2">
    <source>
        <dbReference type="Proteomes" id="UP000244488"/>
    </source>
</evidence>
<dbReference type="VEuPathDB" id="ToxoDB:TGBR9_383960"/>
<proteinExistence type="predicted"/>
<name>A0A2T6IK70_TOXGO</name>
<evidence type="ECO:0000313" key="1">
    <source>
        <dbReference type="EMBL" id="PUA85738.1"/>
    </source>
</evidence>